<dbReference type="Gene3D" id="1.50.40.10">
    <property type="entry name" value="Mitochondrial carrier domain"/>
    <property type="match status" value="1"/>
</dbReference>
<evidence type="ECO:0000256" key="4">
    <source>
        <dbReference type="ARBA" id="ARBA00023136"/>
    </source>
</evidence>
<dbReference type="PROSITE" id="PS50920">
    <property type="entry name" value="SOLCAR"/>
    <property type="match status" value="1"/>
</dbReference>
<evidence type="ECO:0000256" key="3">
    <source>
        <dbReference type="ARBA" id="ARBA00022737"/>
    </source>
</evidence>
<dbReference type="SUPFAM" id="SSF103506">
    <property type="entry name" value="Mitochondrial carrier"/>
    <property type="match status" value="1"/>
</dbReference>
<evidence type="ECO:0000256" key="6">
    <source>
        <dbReference type="RuleBase" id="RU000488"/>
    </source>
</evidence>
<keyword evidence="6" id="KW-0813">Transport</keyword>
<accession>A0AAE0KUT4</accession>
<comment type="subcellular location">
    <subcellularLocation>
        <location evidence="1">Membrane</location>
        <topology evidence="1">Multi-pass membrane protein</topology>
    </subcellularLocation>
</comment>
<evidence type="ECO:0000256" key="2">
    <source>
        <dbReference type="ARBA" id="ARBA00022692"/>
    </source>
</evidence>
<organism evidence="7 8">
    <name type="scientific">Cymbomonas tetramitiformis</name>
    <dbReference type="NCBI Taxonomy" id="36881"/>
    <lineage>
        <taxon>Eukaryota</taxon>
        <taxon>Viridiplantae</taxon>
        <taxon>Chlorophyta</taxon>
        <taxon>Pyramimonadophyceae</taxon>
        <taxon>Pyramimonadales</taxon>
        <taxon>Pyramimonadaceae</taxon>
        <taxon>Cymbomonas</taxon>
    </lineage>
</organism>
<evidence type="ECO:0000256" key="1">
    <source>
        <dbReference type="ARBA" id="ARBA00004141"/>
    </source>
</evidence>
<keyword evidence="4 5" id="KW-0472">Membrane</keyword>
<dbReference type="InterPro" id="IPR023395">
    <property type="entry name" value="MCP_dom_sf"/>
</dbReference>
<keyword evidence="3" id="KW-0677">Repeat</keyword>
<proteinExistence type="inferred from homology"/>
<dbReference type="PANTHER" id="PTHR24089">
    <property type="entry name" value="SOLUTE CARRIER FAMILY 25"/>
    <property type="match status" value="1"/>
</dbReference>
<dbReference type="EMBL" id="LGRX02016845">
    <property type="protein sequence ID" value="KAK3261527.1"/>
    <property type="molecule type" value="Genomic_DNA"/>
</dbReference>
<reference evidence="7 8" key="1">
    <citation type="journal article" date="2015" name="Genome Biol. Evol.">
        <title>Comparative Genomics of a Bacterivorous Green Alga Reveals Evolutionary Causalities and Consequences of Phago-Mixotrophic Mode of Nutrition.</title>
        <authorList>
            <person name="Burns J.A."/>
            <person name="Paasch A."/>
            <person name="Narechania A."/>
            <person name="Kim E."/>
        </authorList>
    </citation>
    <scope>NUCLEOTIDE SEQUENCE [LARGE SCALE GENOMIC DNA]</scope>
    <source>
        <strain evidence="7 8">PLY_AMNH</strain>
    </source>
</reference>
<evidence type="ECO:0000313" key="7">
    <source>
        <dbReference type="EMBL" id="KAK3261527.1"/>
    </source>
</evidence>
<keyword evidence="2 5" id="KW-0812">Transmembrane</keyword>
<keyword evidence="8" id="KW-1185">Reference proteome</keyword>
<protein>
    <recommendedName>
        <fullName evidence="9">Mitochondrial carrier protein</fullName>
    </recommendedName>
</protein>
<name>A0AAE0KUT4_9CHLO</name>
<evidence type="ECO:0008006" key="9">
    <source>
        <dbReference type="Google" id="ProtNLM"/>
    </source>
</evidence>
<sequence>MQAQGTGPGTKQVYRGLVQAFMVVVRTEGWRALYQGWGATSLKMIPMSGASFVTYEILRREIEKMRHVIELDEEDDDED</sequence>
<gene>
    <name evidence="7" type="ORF">CYMTET_29569</name>
</gene>
<dbReference type="Pfam" id="PF00153">
    <property type="entry name" value="Mito_carr"/>
    <property type="match status" value="1"/>
</dbReference>
<feature type="repeat" description="Solcar" evidence="5">
    <location>
        <begin position="1"/>
        <end position="61"/>
    </location>
</feature>
<dbReference type="Proteomes" id="UP001190700">
    <property type="component" value="Unassembled WGS sequence"/>
</dbReference>
<evidence type="ECO:0000313" key="8">
    <source>
        <dbReference type="Proteomes" id="UP001190700"/>
    </source>
</evidence>
<dbReference type="InterPro" id="IPR018108">
    <property type="entry name" value="MCP_transmembrane"/>
</dbReference>
<dbReference type="GO" id="GO:0016020">
    <property type="term" value="C:membrane"/>
    <property type="evidence" value="ECO:0007669"/>
    <property type="project" value="UniProtKB-SubCell"/>
</dbReference>
<comment type="similarity">
    <text evidence="6">Belongs to the mitochondrial carrier (TC 2.A.29) family.</text>
</comment>
<dbReference type="AlphaFoldDB" id="A0AAE0KUT4"/>
<evidence type="ECO:0000256" key="5">
    <source>
        <dbReference type="PROSITE-ProRule" id="PRU00282"/>
    </source>
</evidence>
<comment type="caution">
    <text evidence="7">The sequence shown here is derived from an EMBL/GenBank/DDBJ whole genome shotgun (WGS) entry which is preliminary data.</text>
</comment>